<keyword evidence="1" id="KW-0472">Membrane</keyword>
<dbReference type="EMBL" id="CP018191">
    <property type="protein sequence ID" value="APH53636.1"/>
    <property type="molecule type" value="Genomic_DNA"/>
</dbReference>
<feature type="transmembrane region" description="Helical" evidence="1">
    <location>
        <begin position="84"/>
        <end position="105"/>
    </location>
</feature>
<evidence type="ECO:0000256" key="1">
    <source>
        <dbReference type="SAM" id="Phobius"/>
    </source>
</evidence>
<organism evidence="2 3">
    <name type="scientific">Granulibacter bethesdensis</name>
    <dbReference type="NCBI Taxonomy" id="364410"/>
    <lineage>
        <taxon>Bacteria</taxon>
        <taxon>Pseudomonadati</taxon>
        <taxon>Pseudomonadota</taxon>
        <taxon>Alphaproteobacteria</taxon>
        <taxon>Acetobacterales</taxon>
        <taxon>Acetobacteraceae</taxon>
        <taxon>Granulibacter</taxon>
    </lineage>
</organism>
<feature type="transmembrane region" description="Helical" evidence="1">
    <location>
        <begin position="134"/>
        <end position="157"/>
    </location>
</feature>
<feature type="transmembrane region" description="Helical" evidence="1">
    <location>
        <begin position="255"/>
        <end position="272"/>
    </location>
</feature>
<dbReference type="RefSeq" id="WP_072571917.1">
    <property type="nucleotide sequence ID" value="NZ_CP018191.1"/>
</dbReference>
<reference evidence="3" key="1">
    <citation type="submission" date="2016-11" db="EMBL/GenBank/DDBJ databases">
        <title>Comparative genomic and phenotypic analysis of Granulibacter bethesdensis clinical isolates from patients with chronic granulomatous disease.</title>
        <authorList>
            <person name="Zarember K.A."/>
            <person name="Porcella S.F."/>
            <person name="Chu J."/>
            <person name="Ding L."/>
            <person name="Dahlstrom E."/>
            <person name="Barbian K."/>
            <person name="Martens C."/>
            <person name="Sykora L."/>
            <person name="Kramer S."/>
            <person name="Pettinato A.M."/>
            <person name="Hong H."/>
            <person name="Wald G."/>
            <person name="Berg L.J."/>
            <person name="Rogge L.S."/>
            <person name="Greenberg D.E."/>
            <person name="Falcone E.L."/>
            <person name="Neves J.F."/>
            <person name="Simoes M.J."/>
            <person name="Casal M."/>
            <person name="Rodriguez-Lopez F.C."/>
            <person name="Zelazny A."/>
            <person name="Gallin J.I."/>
            <person name="Holland S.M."/>
        </authorList>
    </citation>
    <scope>NUCLEOTIDE SEQUENCE [LARGE SCALE GENOMIC DNA]</scope>
    <source>
        <strain evidence="3">NIH9.1</strain>
    </source>
</reference>
<dbReference type="AlphaFoldDB" id="A0AAC9K812"/>
<feature type="transmembrane region" description="Helical" evidence="1">
    <location>
        <begin position="111"/>
        <end position="127"/>
    </location>
</feature>
<feature type="transmembrane region" description="Helical" evidence="1">
    <location>
        <begin position="163"/>
        <end position="179"/>
    </location>
</feature>
<sequence>MKVVLDLDRLLREGQITPEERDRLIRLGKVQTGSLFVNVLVGFGAAAVCAGLFALAPDPLLGLLMGVVAIGAAVLLRHERAQQWGILSDIFALLGVLTTGMSLYWIGHGPSSMLLLALCCAGGALFARSMMLSVLAVLALAASLDTSFAYVHATYMLGVERPAQTILVFTGLGLALLFASTRVSPVLEGVVLAAARCSALMVNFAFWVGSLWGEDRLLFNDNRNTVLVSADMFSIGWAVVLVAAAAWGAWSGRRWLITTAAIFGAIHFQTQWFERLGATPTSVLTAGVLTLLLAALLWRVLYVRKPPVPA</sequence>
<feature type="transmembrane region" description="Helical" evidence="1">
    <location>
        <begin position="191"/>
        <end position="212"/>
    </location>
</feature>
<feature type="transmembrane region" description="Helical" evidence="1">
    <location>
        <begin position="35"/>
        <end position="54"/>
    </location>
</feature>
<evidence type="ECO:0000313" key="3">
    <source>
        <dbReference type="Proteomes" id="UP000182373"/>
    </source>
</evidence>
<name>A0AAC9K812_9PROT</name>
<proteinExistence type="predicted"/>
<protein>
    <recommendedName>
        <fullName evidence="4">DUF2157 domain-containing protein</fullName>
    </recommendedName>
</protein>
<feature type="transmembrane region" description="Helical" evidence="1">
    <location>
        <begin position="284"/>
        <end position="302"/>
    </location>
</feature>
<feature type="transmembrane region" description="Helical" evidence="1">
    <location>
        <begin position="232"/>
        <end position="250"/>
    </location>
</feature>
<keyword evidence="1" id="KW-0812">Transmembrane</keyword>
<accession>A0AAC9K812</accession>
<evidence type="ECO:0000313" key="2">
    <source>
        <dbReference type="EMBL" id="APH53636.1"/>
    </source>
</evidence>
<gene>
    <name evidence="2" type="ORF">GbCGDNIH9_0399</name>
</gene>
<dbReference type="Proteomes" id="UP000182373">
    <property type="component" value="Chromosome"/>
</dbReference>
<keyword evidence="1" id="KW-1133">Transmembrane helix</keyword>
<evidence type="ECO:0008006" key="4">
    <source>
        <dbReference type="Google" id="ProtNLM"/>
    </source>
</evidence>
<feature type="transmembrane region" description="Helical" evidence="1">
    <location>
        <begin position="60"/>
        <end position="77"/>
    </location>
</feature>